<evidence type="ECO:0000256" key="3">
    <source>
        <dbReference type="ARBA" id="ARBA00023015"/>
    </source>
</evidence>
<reference evidence="10" key="2">
    <citation type="journal article" date="2013" name="PLoS Genet.">
        <title>Comparative genome structure, secondary metabolite, and effector coding capacity across Cochliobolus pathogens.</title>
        <authorList>
            <person name="Condon B.J."/>
            <person name="Leng Y."/>
            <person name="Wu D."/>
            <person name="Bushley K.E."/>
            <person name="Ohm R.A."/>
            <person name="Otillar R."/>
            <person name="Martin J."/>
            <person name="Schackwitz W."/>
            <person name="Grimwood J."/>
            <person name="MohdZainudin N."/>
            <person name="Xue C."/>
            <person name="Wang R."/>
            <person name="Manning V.A."/>
            <person name="Dhillon B."/>
            <person name="Tu Z.J."/>
            <person name="Steffenson B.J."/>
            <person name="Salamov A."/>
            <person name="Sun H."/>
            <person name="Lowry S."/>
            <person name="LaButti K."/>
            <person name="Han J."/>
            <person name="Copeland A."/>
            <person name="Lindquist E."/>
            <person name="Barry K."/>
            <person name="Schmutz J."/>
            <person name="Baker S.E."/>
            <person name="Ciuffetti L.M."/>
            <person name="Grigoriev I.V."/>
            <person name="Zhong S."/>
            <person name="Turgeon B.G."/>
        </authorList>
    </citation>
    <scope>NUCLEOTIDE SEQUENCE [LARGE SCALE GENOMIC DNA]</scope>
    <source>
        <strain evidence="10">ND90Pr / ATCC 201652</strain>
    </source>
</reference>
<evidence type="ECO:0000256" key="2">
    <source>
        <dbReference type="ARBA" id="ARBA00022723"/>
    </source>
</evidence>
<gene>
    <name evidence="9" type="ORF">COCSADRAFT_93815</name>
</gene>
<dbReference type="InterPro" id="IPR036864">
    <property type="entry name" value="Zn2-C6_fun-type_DNA-bd_sf"/>
</dbReference>
<keyword evidence="10" id="KW-1185">Reference proteome</keyword>
<dbReference type="AlphaFoldDB" id="M2R643"/>
<feature type="domain" description="Zn(2)-C6 fungal-type" evidence="8">
    <location>
        <begin position="39"/>
        <end position="71"/>
    </location>
</feature>
<evidence type="ECO:0000256" key="4">
    <source>
        <dbReference type="ARBA" id="ARBA00023125"/>
    </source>
</evidence>
<accession>M2R643</accession>
<keyword evidence="4" id="KW-0238">DNA-binding</keyword>
<organism evidence="9 10">
    <name type="scientific">Cochliobolus sativus (strain ND90Pr / ATCC 201652)</name>
    <name type="common">Common root rot and spot blotch fungus</name>
    <name type="synonym">Bipolaris sorokiniana</name>
    <dbReference type="NCBI Taxonomy" id="665912"/>
    <lineage>
        <taxon>Eukaryota</taxon>
        <taxon>Fungi</taxon>
        <taxon>Dikarya</taxon>
        <taxon>Ascomycota</taxon>
        <taxon>Pezizomycotina</taxon>
        <taxon>Dothideomycetes</taxon>
        <taxon>Pleosporomycetidae</taxon>
        <taxon>Pleosporales</taxon>
        <taxon>Pleosporineae</taxon>
        <taxon>Pleosporaceae</taxon>
        <taxon>Bipolaris</taxon>
    </lineage>
</organism>
<dbReference type="OrthoDB" id="1925334at2759"/>
<dbReference type="GeneID" id="19141525"/>
<dbReference type="InterPro" id="IPR007219">
    <property type="entry name" value="XnlR_reg_dom"/>
</dbReference>
<feature type="region of interest" description="Disordered" evidence="7">
    <location>
        <begin position="114"/>
        <end position="152"/>
    </location>
</feature>
<dbReference type="GO" id="GO:0005634">
    <property type="term" value="C:nucleus"/>
    <property type="evidence" value="ECO:0007669"/>
    <property type="project" value="UniProtKB-SubCell"/>
</dbReference>
<feature type="region of interest" description="Disordered" evidence="7">
    <location>
        <begin position="1"/>
        <end position="28"/>
    </location>
</feature>
<dbReference type="PANTHER" id="PTHR31845">
    <property type="entry name" value="FINGER DOMAIN PROTEIN, PUTATIVE-RELATED"/>
    <property type="match status" value="1"/>
</dbReference>
<name>M2R643_COCSN</name>
<evidence type="ECO:0000256" key="5">
    <source>
        <dbReference type="ARBA" id="ARBA00023163"/>
    </source>
</evidence>
<dbReference type="OMA" id="HLYSHVF"/>
<dbReference type="GO" id="GO:0000976">
    <property type="term" value="F:transcription cis-regulatory region binding"/>
    <property type="evidence" value="ECO:0007669"/>
    <property type="project" value="TreeGrafter"/>
</dbReference>
<keyword evidence="5" id="KW-0804">Transcription</keyword>
<dbReference type="InterPro" id="IPR051089">
    <property type="entry name" value="prtT"/>
</dbReference>
<comment type="subcellular location">
    <subcellularLocation>
        <location evidence="1">Nucleus</location>
    </subcellularLocation>
</comment>
<dbReference type="Pfam" id="PF00172">
    <property type="entry name" value="Zn_clus"/>
    <property type="match status" value="1"/>
</dbReference>
<dbReference type="KEGG" id="bsc:COCSADRAFT_93815"/>
<evidence type="ECO:0000313" key="9">
    <source>
        <dbReference type="EMBL" id="EMD62619.1"/>
    </source>
</evidence>
<dbReference type="InterPro" id="IPR001138">
    <property type="entry name" value="Zn2Cys6_DnaBD"/>
</dbReference>
<dbReference type="GO" id="GO:0008270">
    <property type="term" value="F:zinc ion binding"/>
    <property type="evidence" value="ECO:0007669"/>
    <property type="project" value="InterPro"/>
</dbReference>
<evidence type="ECO:0000256" key="6">
    <source>
        <dbReference type="ARBA" id="ARBA00023242"/>
    </source>
</evidence>
<dbReference type="CDD" id="cd00067">
    <property type="entry name" value="GAL4"/>
    <property type="match status" value="1"/>
</dbReference>
<evidence type="ECO:0000256" key="1">
    <source>
        <dbReference type="ARBA" id="ARBA00004123"/>
    </source>
</evidence>
<dbReference type="Gene3D" id="4.10.240.10">
    <property type="entry name" value="Zn(2)-C6 fungal-type DNA-binding domain"/>
    <property type="match status" value="1"/>
</dbReference>
<keyword evidence="2" id="KW-0479">Metal-binding</keyword>
<dbReference type="Proteomes" id="UP000016934">
    <property type="component" value="Unassembled WGS sequence"/>
</dbReference>
<dbReference type="PROSITE" id="PS00463">
    <property type="entry name" value="ZN2_CY6_FUNGAL_1"/>
    <property type="match status" value="1"/>
</dbReference>
<feature type="compositionally biased region" description="Polar residues" evidence="7">
    <location>
        <begin position="118"/>
        <end position="130"/>
    </location>
</feature>
<reference evidence="9 10" key="1">
    <citation type="journal article" date="2012" name="PLoS Pathog.">
        <title>Diverse lifestyles and strategies of plant pathogenesis encoded in the genomes of eighteen Dothideomycetes fungi.</title>
        <authorList>
            <person name="Ohm R.A."/>
            <person name="Feau N."/>
            <person name="Henrissat B."/>
            <person name="Schoch C.L."/>
            <person name="Horwitz B.A."/>
            <person name="Barry K.W."/>
            <person name="Condon B.J."/>
            <person name="Copeland A.C."/>
            <person name="Dhillon B."/>
            <person name="Glaser F."/>
            <person name="Hesse C.N."/>
            <person name="Kosti I."/>
            <person name="LaButti K."/>
            <person name="Lindquist E.A."/>
            <person name="Lucas S."/>
            <person name="Salamov A.A."/>
            <person name="Bradshaw R.E."/>
            <person name="Ciuffetti L."/>
            <person name="Hamelin R.C."/>
            <person name="Kema G.H.J."/>
            <person name="Lawrence C."/>
            <person name="Scott J.A."/>
            <person name="Spatafora J.W."/>
            <person name="Turgeon B.G."/>
            <person name="de Wit P.J.G.M."/>
            <person name="Zhong S."/>
            <person name="Goodwin S.B."/>
            <person name="Grigoriev I.V."/>
        </authorList>
    </citation>
    <scope>NUCLEOTIDE SEQUENCE [LARGE SCALE GENOMIC DNA]</scope>
    <source>
        <strain evidence="10">ND90Pr / ATCC 201652</strain>
    </source>
</reference>
<dbReference type="RefSeq" id="XP_007701947.1">
    <property type="nucleotide sequence ID" value="XM_007703757.1"/>
</dbReference>
<keyword evidence="6" id="KW-0539">Nucleus</keyword>
<dbReference type="PROSITE" id="PS50048">
    <property type="entry name" value="ZN2_CY6_FUNGAL_2"/>
    <property type="match status" value="1"/>
</dbReference>
<keyword evidence="3" id="KW-0805">Transcription regulation</keyword>
<dbReference type="PANTHER" id="PTHR31845:SF17">
    <property type="entry name" value="ZN(II)2CYS6 TRANSCRIPTION FACTOR (EUROFUNG)"/>
    <property type="match status" value="1"/>
</dbReference>
<protein>
    <recommendedName>
        <fullName evidence="8">Zn(2)-C6 fungal-type domain-containing protein</fullName>
    </recommendedName>
</protein>
<dbReference type="eggNOG" id="ENOG502RPVK">
    <property type="taxonomic scope" value="Eukaryota"/>
</dbReference>
<feature type="compositionally biased region" description="Polar residues" evidence="7">
    <location>
        <begin position="7"/>
        <end position="25"/>
    </location>
</feature>
<dbReference type="SUPFAM" id="SSF57701">
    <property type="entry name" value="Zn2/Cys6 DNA-binding domain"/>
    <property type="match status" value="1"/>
</dbReference>
<dbReference type="CDD" id="cd12148">
    <property type="entry name" value="fungal_TF_MHR"/>
    <property type="match status" value="1"/>
</dbReference>
<dbReference type="SMART" id="SM00066">
    <property type="entry name" value="GAL4"/>
    <property type="match status" value="1"/>
</dbReference>
<dbReference type="EMBL" id="KB445646">
    <property type="protein sequence ID" value="EMD62619.1"/>
    <property type="molecule type" value="Genomic_DNA"/>
</dbReference>
<dbReference type="GO" id="GO:0000981">
    <property type="term" value="F:DNA-binding transcription factor activity, RNA polymerase II-specific"/>
    <property type="evidence" value="ECO:0007669"/>
    <property type="project" value="InterPro"/>
</dbReference>
<evidence type="ECO:0000313" key="10">
    <source>
        <dbReference type="Proteomes" id="UP000016934"/>
    </source>
</evidence>
<proteinExistence type="predicted"/>
<sequence length="652" mass="72792">MPPKRPWSQSNDGHCSPQSRPSDSSLDIHAPSISRKVKACAACRKQKIKCIIDDRGPLCKRCTERNLACVLNKSLQTLIEERGQWRHTLAADLEHVHVALQQVLSQLSLPPLPPLQSEVTAQQDESPQNMTERDDPGPSCDNSPQLSPGDDALHVPIESLYQITRLRALRSDDIPDASVPSLAHPPNQPINDFISKGIIGAEDAQRLVKIYLQRIDKFIYLLGGGNYRDLESMRRGSPILTAAICTVAALHDPADNHLYGPCNREFRRLVAASMFEHRINRDCMRAMCVGAYWLHDISWTLSGCAIRRATEINLHRNYQLVIQKNNEDAMDCMRIWYILYICDHHLSVLYGRQSIIREDVSILEWEELLKSPVVTDSDRRMISQMALLIIMSNIRDLFGPDTGEPVPRVFVSQLASFGKRIDQWMGFWTTELMKLHERIGEFPSKGVILHHHFAKLYLHSHVFRGLKGAAVPTYFRESALAAVSASTAIIELILGDPDVRESLVGIPHYIHSMIAFACVLLLKVAAQHSGQYIDDGFVLDLITRVVQQFRSTSTGKYHLVHLMADGLERMAASKIQSPSVLQMQNPSPNGDPQVGLSHGIGNTATPFNTNNTGTTYANNLAGTGFEGEFGLETSQFLLSDFGNFDFNFGGMG</sequence>
<dbReference type="GO" id="GO:0006351">
    <property type="term" value="P:DNA-templated transcription"/>
    <property type="evidence" value="ECO:0007669"/>
    <property type="project" value="InterPro"/>
</dbReference>
<dbReference type="HOGENOM" id="CLU_011003_0_1_1"/>
<evidence type="ECO:0000259" key="8">
    <source>
        <dbReference type="PROSITE" id="PS50048"/>
    </source>
</evidence>
<dbReference type="SMART" id="SM00906">
    <property type="entry name" value="Fungal_trans"/>
    <property type="match status" value="1"/>
</dbReference>
<evidence type="ECO:0000256" key="7">
    <source>
        <dbReference type="SAM" id="MobiDB-lite"/>
    </source>
</evidence>